<sequence>MTIVVRLQGLDVKAGTEDIRKFFEYLHIPDGGVYILGGSLREAFIAFTTEQDAQLAMRHTGKNLKGSKVSLHISSMTALEHKLKLLLKGKKPLPTRLIVKRPQPSPEHKFKTNLTEKKPTPTRLIVKSPQSSPEENLLPLNGWPLDANSASLPSSTAAPPPSTAVSHGPSTANLQTSNVHSLDSNAALLLGVCTVLKSLQSSNEGENNEAVPKVDPLQAYDTVVASNEVRKPEQTQTSRPCYVRLFGLPASVTKEDICHIFRGLKVQETIVNVMLGLSHGCLVKFANMQDAHEALFFNQQSLGSNCVEVRGATERMWTSALQECETAFDVEDSVKAKQNPHSESANHRHKFISTLQNKRRSVNRFPVPDCDSSTPMSVTMEYIVMVSNIPKNMTKTDIKELFGCPNIEHKNVLHLLDQEGNRTDTAFIMFNHTEDYDYAMHLNGCHVGPDAIEVLSITREKMRSMVAKTKPRSLNQHLKLDRKRKLIGKRKSNSAEKPGGKNLD</sequence>
<dbReference type="SUPFAM" id="SSF54928">
    <property type="entry name" value="RNA-binding domain, RBD"/>
    <property type="match status" value="3"/>
</dbReference>
<protein>
    <submittedName>
        <fullName evidence="6">RNA binding motif protein 12Ba</fullName>
    </submittedName>
</protein>
<gene>
    <name evidence="6" type="ORF">FSCOSCO3_A031879</name>
</gene>
<comment type="caution">
    <text evidence="6">The sequence shown here is derived from an EMBL/GenBank/DDBJ whole genome shotgun (WGS) entry which is preliminary data.</text>
</comment>
<evidence type="ECO:0000313" key="6">
    <source>
        <dbReference type="EMBL" id="CAK6960645.1"/>
    </source>
</evidence>
<feature type="compositionally biased region" description="Basic residues" evidence="4">
    <location>
        <begin position="483"/>
        <end position="492"/>
    </location>
</feature>
<dbReference type="Gene3D" id="3.30.70.330">
    <property type="match status" value="3"/>
</dbReference>
<dbReference type="AlphaFoldDB" id="A0AAV1NMB0"/>
<evidence type="ECO:0000313" key="7">
    <source>
        <dbReference type="Proteomes" id="UP001314229"/>
    </source>
</evidence>
<dbReference type="SMART" id="SM00360">
    <property type="entry name" value="RRM"/>
    <property type="match status" value="3"/>
</dbReference>
<dbReference type="PROSITE" id="PS50102">
    <property type="entry name" value="RRM"/>
    <property type="match status" value="1"/>
</dbReference>
<dbReference type="InterPro" id="IPR050666">
    <property type="entry name" value="ESRP"/>
</dbReference>
<dbReference type="InterPro" id="IPR035979">
    <property type="entry name" value="RBD_domain_sf"/>
</dbReference>
<dbReference type="EMBL" id="CAWUFR010000045">
    <property type="protein sequence ID" value="CAK6960645.1"/>
    <property type="molecule type" value="Genomic_DNA"/>
</dbReference>
<dbReference type="PANTHER" id="PTHR13976">
    <property type="entry name" value="HETEROGENEOUS NUCLEAR RIBONUCLEOPROTEIN-RELATED"/>
    <property type="match status" value="1"/>
</dbReference>
<dbReference type="Pfam" id="PF00076">
    <property type="entry name" value="RRM_1"/>
    <property type="match status" value="1"/>
</dbReference>
<accession>A0AAV1NMB0</accession>
<evidence type="ECO:0000256" key="4">
    <source>
        <dbReference type="SAM" id="MobiDB-lite"/>
    </source>
</evidence>
<evidence type="ECO:0000259" key="5">
    <source>
        <dbReference type="PROSITE" id="PS50102"/>
    </source>
</evidence>
<feature type="region of interest" description="Disordered" evidence="4">
    <location>
        <begin position="124"/>
        <end position="176"/>
    </location>
</feature>
<dbReference type="InterPro" id="IPR000504">
    <property type="entry name" value="RRM_dom"/>
</dbReference>
<feature type="domain" description="RRM" evidence="5">
    <location>
        <begin position="382"/>
        <end position="454"/>
    </location>
</feature>
<name>A0AAV1NMB0_SCOSC</name>
<reference evidence="6 7" key="1">
    <citation type="submission" date="2024-01" db="EMBL/GenBank/DDBJ databases">
        <authorList>
            <person name="Alioto T."/>
            <person name="Alioto T."/>
            <person name="Gomez Garrido J."/>
        </authorList>
    </citation>
    <scope>NUCLEOTIDE SEQUENCE [LARGE SCALE GENOMIC DNA]</scope>
</reference>
<dbReference type="GO" id="GO:0003723">
    <property type="term" value="F:RNA binding"/>
    <property type="evidence" value="ECO:0007669"/>
    <property type="project" value="UniProtKB-UniRule"/>
</dbReference>
<proteinExistence type="predicted"/>
<evidence type="ECO:0000256" key="3">
    <source>
        <dbReference type="PROSITE-ProRule" id="PRU00176"/>
    </source>
</evidence>
<dbReference type="Proteomes" id="UP001314229">
    <property type="component" value="Unassembled WGS sequence"/>
</dbReference>
<organism evidence="6 7">
    <name type="scientific">Scomber scombrus</name>
    <name type="common">Atlantic mackerel</name>
    <name type="synonym">Scomber vernalis</name>
    <dbReference type="NCBI Taxonomy" id="13677"/>
    <lineage>
        <taxon>Eukaryota</taxon>
        <taxon>Metazoa</taxon>
        <taxon>Chordata</taxon>
        <taxon>Craniata</taxon>
        <taxon>Vertebrata</taxon>
        <taxon>Euteleostomi</taxon>
        <taxon>Actinopterygii</taxon>
        <taxon>Neopterygii</taxon>
        <taxon>Teleostei</taxon>
        <taxon>Neoteleostei</taxon>
        <taxon>Acanthomorphata</taxon>
        <taxon>Pelagiaria</taxon>
        <taxon>Scombriformes</taxon>
        <taxon>Scombridae</taxon>
        <taxon>Scomber</taxon>
    </lineage>
</organism>
<evidence type="ECO:0000256" key="1">
    <source>
        <dbReference type="ARBA" id="ARBA00022737"/>
    </source>
</evidence>
<keyword evidence="2 3" id="KW-0694">RNA-binding</keyword>
<keyword evidence="7" id="KW-1185">Reference proteome</keyword>
<dbReference type="InterPro" id="IPR012677">
    <property type="entry name" value="Nucleotide-bd_a/b_plait_sf"/>
</dbReference>
<feature type="region of interest" description="Disordered" evidence="4">
    <location>
        <begin position="483"/>
        <end position="504"/>
    </location>
</feature>
<evidence type="ECO:0000256" key="2">
    <source>
        <dbReference type="ARBA" id="ARBA00022884"/>
    </source>
</evidence>
<keyword evidence="1" id="KW-0677">Repeat</keyword>